<gene>
    <name evidence="9" type="ORF">LODBEIA_P21660</name>
</gene>
<feature type="active site" description="Glycyl thioester intermediate" evidence="5">
    <location>
        <position position="147"/>
    </location>
</feature>
<dbReference type="Proteomes" id="UP001497383">
    <property type="component" value="Chromosome 3"/>
</dbReference>
<dbReference type="EMBL" id="OZ022407">
    <property type="protein sequence ID" value="CAK9437788.1"/>
    <property type="molecule type" value="Genomic_DNA"/>
</dbReference>
<dbReference type="PANTHER" id="PTHR24067">
    <property type="entry name" value="UBIQUITIN-CONJUGATING ENZYME E2"/>
    <property type="match status" value="1"/>
</dbReference>
<dbReference type="SUPFAM" id="SSF54495">
    <property type="entry name" value="UBC-like"/>
    <property type="match status" value="1"/>
</dbReference>
<proteinExistence type="inferred from homology"/>
<evidence type="ECO:0000313" key="10">
    <source>
        <dbReference type="Proteomes" id="UP001497383"/>
    </source>
</evidence>
<evidence type="ECO:0000256" key="5">
    <source>
        <dbReference type="PROSITE-ProRule" id="PRU10133"/>
    </source>
</evidence>
<evidence type="ECO:0000256" key="3">
    <source>
        <dbReference type="ARBA" id="ARBA00022786"/>
    </source>
</evidence>
<evidence type="ECO:0000256" key="4">
    <source>
        <dbReference type="ARBA" id="ARBA00022840"/>
    </source>
</evidence>
<keyword evidence="4 6" id="KW-0067">ATP-binding</keyword>
<dbReference type="SMART" id="SM00212">
    <property type="entry name" value="UBCc"/>
    <property type="match status" value="1"/>
</dbReference>
<comment type="similarity">
    <text evidence="6">Belongs to the ubiquitin-conjugating enzyme family.</text>
</comment>
<evidence type="ECO:0000256" key="7">
    <source>
        <dbReference type="SAM" id="MobiDB-lite"/>
    </source>
</evidence>
<accession>A0ABP0ZKK5</accession>
<dbReference type="Gene3D" id="3.10.110.10">
    <property type="entry name" value="Ubiquitin Conjugating Enzyme"/>
    <property type="match status" value="1"/>
</dbReference>
<keyword evidence="3 6" id="KW-0833">Ubl conjugation pathway</keyword>
<keyword evidence="1" id="KW-0808">Transferase</keyword>
<evidence type="ECO:0000256" key="6">
    <source>
        <dbReference type="RuleBase" id="RU362109"/>
    </source>
</evidence>
<name>A0ABP0ZKK5_9ASCO</name>
<feature type="domain" description="UBC core" evidence="8">
    <location>
        <begin position="65"/>
        <end position="209"/>
    </location>
</feature>
<keyword evidence="2 6" id="KW-0547">Nucleotide-binding</keyword>
<dbReference type="InterPro" id="IPR023313">
    <property type="entry name" value="UBQ-conjugating_AS"/>
</dbReference>
<dbReference type="InterPro" id="IPR050113">
    <property type="entry name" value="Ub_conjugating_enzyme"/>
</dbReference>
<dbReference type="PROSITE" id="PS00183">
    <property type="entry name" value="UBC_1"/>
    <property type="match status" value="1"/>
</dbReference>
<dbReference type="InterPro" id="IPR000608">
    <property type="entry name" value="UBC"/>
</dbReference>
<dbReference type="RefSeq" id="XP_066829104.1">
    <property type="nucleotide sequence ID" value="XM_066972135.1"/>
</dbReference>
<dbReference type="CDD" id="cd23794">
    <property type="entry name" value="UBCc_UBE2F_UBE2M"/>
    <property type="match status" value="1"/>
</dbReference>
<evidence type="ECO:0000256" key="1">
    <source>
        <dbReference type="ARBA" id="ARBA00022679"/>
    </source>
</evidence>
<evidence type="ECO:0000313" key="9">
    <source>
        <dbReference type="EMBL" id="CAK9437788.1"/>
    </source>
</evidence>
<dbReference type="InterPro" id="IPR016135">
    <property type="entry name" value="UBQ-conjugating_enzyme/RWD"/>
</dbReference>
<organism evidence="9 10">
    <name type="scientific">Lodderomyces beijingensis</name>
    <dbReference type="NCBI Taxonomy" id="1775926"/>
    <lineage>
        <taxon>Eukaryota</taxon>
        <taxon>Fungi</taxon>
        <taxon>Dikarya</taxon>
        <taxon>Ascomycota</taxon>
        <taxon>Saccharomycotina</taxon>
        <taxon>Pichiomycetes</taxon>
        <taxon>Debaryomycetaceae</taxon>
        <taxon>Candida/Lodderomyces clade</taxon>
        <taxon>Lodderomyces</taxon>
    </lineage>
</organism>
<feature type="region of interest" description="Disordered" evidence="7">
    <location>
        <begin position="29"/>
        <end position="64"/>
    </location>
</feature>
<evidence type="ECO:0000259" key="8">
    <source>
        <dbReference type="PROSITE" id="PS50127"/>
    </source>
</evidence>
<dbReference type="GeneID" id="92207362"/>
<dbReference type="Pfam" id="PF00179">
    <property type="entry name" value="UQ_con"/>
    <property type="match status" value="1"/>
</dbReference>
<keyword evidence="10" id="KW-1185">Reference proteome</keyword>
<dbReference type="PROSITE" id="PS50127">
    <property type="entry name" value="UBC_2"/>
    <property type="match status" value="1"/>
</dbReference>
<protein>
    <recommendedName>
        <fullName evidence="8">UBC core domain-containing protein</fullName>
    </recommendedName>
</protein>
<evidence type="ECO:0000256" key="2">
    <source>
        <dbReference type="ARBA" id="ARBA00022741"/>
    </source>
</evidence>
<sequence length="218" mass="23900">MLKIRELQRKRQEEAAAAAAAASALASASAQAQASGSPSTTSSNSPTTTTTTTTTPPASSVSSSAAQLRLQKDIAELDLPKTIKLQFPNTQDIFHSELTIIPASGFYRGGKFQFKIEITANFPIEPPRIKCINKIYHPNIDLAGNICLNILREDWSPVLSLNSVLIGLNFLFLEPNPNDPLNKEAANMLVKDRKQFERNVNSSMRGGYIESSYYDRVI</sequence>
<reference evidence="9 10" key="1">
    <citation type="submission" date="2024-03" db="EMBL/GenBank/DDBJ databases">
        <authorList>
            <person name="Brejova B."/>
        </authorList>
    </citation>
    <scope>NUCLEOTIDE SEQUENCE [LARGE SCALE GENOMIC DNA]</scope>
    <source>
        <strain evidence="9 10">CBS 14171</strain>
    </source>
</reference>